<feature type="domain" description="F-box" evidence="1">
    <location>
        <begin position="1"/>
        <end position="44"/>
    </location>
</feature>
<dbReference type="InterPro" id="IPR050796">
    <property type="entry name" value="SCF_F-box_component"/>
</dbReference>
<evidence type="ECO:0000313" key="2">
    <source>
        <dbReference type="EMBL" id="EEF35969.1"/>
    </source>
</evidence>
<keyword evidence="3" id="KW-1185">Reference proteome</keyword>
<dbReference type="EMBL" id="EQ974000">
    <property type="protein sequence ID" value="EEF35969.1"/>
    <property type="molecule type" value="Genomic_DNA"/>
</dbReference>
<dbReference type="PANTHER" id="PTHR31672:SF13">
    <property type="entry name" value="F-BOX PROTEIN CPR30-LIKE"/>
    <property type="match status" value="1"/>
</dbReference>
<dbReference type="InterPro" id="IPR001810">
    <property type="entry name" value="F-box_dom"/>
</dbReference>
<evidence type="ECO:0000259" key="1">
    <source>
        <dbReference type="PROSITE" id="PS50181"/>
    </source>
</evidence>
<dbReference type="InterPro" id="IPR036047">
    <property type="entry name" value="F-box-like_dom_sf"/>
</dbReference>
<dbReference type="PROSITE" id="PS50181">
    <property type="entry name" value="FBOX"/>
    <property type="match status" value="1"/>
</dbReference>
<dbReference type="STRING" id="3988.B9SK74"/>
<dbReference type="SMART" id="SM00256">
    <property type="entry name" value="FBOX"/>
    <property type="match status" value="1"/>
</dbReference>
<dbReference type="AlphaFoldDB" id="B9SK74"/>
<dbReference type="CDD" id="cd22157">
    <property type="entry name" value="F-box_AtFBW1-like"/>
    <property type="match status" value="1"/>
</dbReference>
<proteinExistence type="predicted"/>
<dbReference type="Proteomes" id="UP000008311">
    <property type="component" value="Unassembled WGS sequence"/>
</dbReference>
<evidence type="ECO:0000313" key="3">
    <source>
        <dbReference type="Proteomes" id="UP000008311"/>
    </source>
</evidence>
<protein>
    <recommendedName>
        <fullName evidence="1">F-box domain-containing protein</fullName>
    </recommendedName>
</protein>
<dbReference type="InParanoid" id="B9SK74"/>
<dbReference type="PANTHER" id="PTHR31672">
    <property type="entry name" value="BNACNNG10540D PROTEIN"/>
    <property type="match status" value="1"/>
</dbReference>
<accession>B9SK74</accession>
<gene>
    <name evidence="2" type="ORF">RCOM_1028290</name>
</gene>
<dbReference type="Pfam" id="PF00646">
    <property type="entry name" value="F-box"/>
    <property type="match status" value="1"/>
</dbReference>
<dbReference type="SUPFAM" id="SSF81383">
    <property type="entry name" value="F-box domain"/>
    <property type="match status" value="1"/>
</dbReference>
<name>B9SK74_RICCO</name>
<dbReference type="Gene3D" id="1.20.1280.50">
    <property type="match status" value="1"/>
</dbReference>
<reference evidence="3" key="1">
    <citation type="journal article" date="2010" name="Nat. Biotechnol.">
        <title>Draft genome sequence of the oilseed species Ricinus communis.</title>
        <authorList>
            <person name="Chan A.P."/>
            <person name="Crabtree J."/>
            <person name="Zhao Q."/>
            <person name="Lorenzi H."/>
            <person name="Orvis J."/>
            <person name="Puiu D."/>
            <person name="Melake-Berhan A."/>
            <person name="Jones K.M."/>
            <person name="Redman J."/>
            <person name="Chen G."/>
            <person name="Cahoon E.B."/>
            <person name="Gedil M."/>
            <person name="Stanke M."/>
            <person name="Haas B.J."/>
            <person name="Wortman J.R."/>
            <person name="Fraser-Liggett C.M."/>
            <person name="Ravel J."/>
            <person name="Rabinowicz P.D."/>
        </authorList>
    </citation>
    <scope>NUCLEOTIDE SEQUENCE [LARGE SCALE GENOMIC DNA]</scope>
    <source>
        <strain evidence="3">cv. Hale</strain>
    </source>
</reference>
<organism evidence="2 3">
    <name type="scientific">Ricinus communis</name>
    <name type="common">Castor bean</name>
    <dbReference type="NCBI Taxonomy" id="3988"/>
    <lineage>
        <taxon>Eukaryota</taxon>
        <taxon>Viridiplantae</taxon>
        <taxon>Streptophyta</taxon>
        <taxon>Embryophyta</taxon>
        <taxon>Tracheophyta</taxon>
        <taxon>Spermatophyta</taxon>
        <taxon>Magnoliopsida</taxon>
        <taxon>eudicotyledons</taxon>
        <taxon>Gunneridae</taxon>
        <taxon>Pentapetalae</taxon>
        <taxon>rosids</taxon>
        <taxon>fabids</taxon>
        <taxon>Malpighiales</taxon>
        <taxon>Euphorbiaceae</taxon>
        <taxon>Acalyphoideae</taxon>
        <taxon>Acalypheae</taxon>
        <taxon>Ricinus</taxon>
    </lineage>
</organism>
<sequence>MTHVPEDIAIDILLRLPVKPLLRFKCVSKTWYSLISDPCFIKSHLQLSNNHKKFVVNGSSLRGNRTNHAPYFYSVSGESAQIARCQLSLAEETFMEMVFPGLIFCRRCGCDELGCLARLPLSVSDSSDPDQRLQTSSCTSSLELAFA</sequence>